<protein>
    <submittedName>
        <fullName evidence="1">Uncharacterized protein</fullName>
    </submittedName>
</protein>
<reference evidence="1" key="1">
    <citation type="submission" date="2018-05" db="EMBL/GenBank/DDBJ databases">
        <authorList>
            <person name="Lanie J.A."/>
            <person name="Ng W.-L."/>
            <person name="Kazmierczak K.M."/>
            <person name="Andrzejewski T.M."/>
            <person name="Davidsen T.M."/>
            <person name="Wayne K.J."/>
            <person name="Tettelin H."/>
            <person name="Glass J.I."/>
            <person name="Rusch D."/>
            <person name="Podicherti R."/>
            <person name="Tsui H.-C.T."/>
            <person name="Winkler M.E."/>
        </authorList>
    </citation>
    <scope>NUCLEOTIDE SEQUENCE</scope>
</reference>
<accession>A0A382ZUD0</accession>
<proteinExistence type="predicted"/>
<name>A0A382ZUD0_9ZZZZ</name>
<sequence length="45" mass="5212">VGLKSGKPLMFFGCDSKLITLFKLIHYHYSSRRVRYSFSVISSKN</sequence>
<organism evidence="1">
    <name type="scientific">marine metagenome</name>
    <dbReference type="NCBI Taxonomy" id="408172"/>
    <lineage>
        <taxon>unclassified sequences</taxon>
        <taxon>metagenomes</taxon>
        <taxon>ecological metagenomes</taxon>
    </lineage>
</organism>
<evidence type="ECO:0000313" key="1">
    <source>
        <dbReference type="EMBL" id="SVD99082.1"/>
    </source>
</evidence>
<gene>
    <name evidence="1" type="ORF">METZ01_LOCUS451936</name>
</gene>
<feature type="non-terminal residue" evidence="1">
    <location>
        <position position="1"/>
    </location>
</feature>
<dbReference type="AlphaFoldDB" id="A0A382ZUD0"/>
<dbReference type="EMBL" id="UINC01186724">
    <property type="protein sequence ID" value="SVD99082.1"/>
    <property type="molecule type" value="Genomic_DNA"/>
</dbReference>